<proteinExistence type="predicted"/>
<dbReference type="EMBL" id="JACDTQ010000823">
    <property type="protein sequence ID" value="KAF5925052.1"/>
    <property type="molecule type" value="Genomic_DNA"/>
</dbReference>
<dbReference type="InterPro" id="IPR024835">
    <property type="entry name" value="SYCP2-like"/>
</dbReference>
<name>A0A7J7FAE9_DICBM</name>
<sequence>MLFSPFEYSLLRYVGVRLGGLTTIASYLQANLGSQTQDSSKFQGLGSSIRVLAKIGIQEPWANGPSPQLIPTRPGLGRPKCRRLSAAQLRGAPWARVRGVRPGASGCRRMVDSGVTCEENALQSTTKCSEKEGPLQSVKEDGRSGMDQDAFYELDKNEFQNVSLLLKCIQRFFIDGLKEEEPLLIQQGLIPKISVML</sequence>
<accession>A0A7J7FAE9</accession>
<organism evidence="2 3">
    <name type="scientific">Diceros bicornis minor</name>
    <name type="common">South-central black rhinoceros</name>
    <dbReference type="NCBI Taxonomy" id="77932"/>
    <lineage>
        <taxon>Eukaryota</taxon>
        <taxon>Metazoa</taxon>
        <taxon>Chordata</taxon>
        <taxon>Craniata</taxon>
        <taxon>Vertebrata</taxon>
        <taxon>Euteleostomi</taxon>
        <taxon>Mammalia</taxon>
        <taxon>Eutheria</taxon>
        <taxon>Laurasiatheria</taxon>
        <taxon>Perissodactyla</taxon>
        <taxon>Rhinocerotidae</taxon>
        <taxon>Diceros</taxon>
    </lineage>
</organism>
<dbReference type="GO" id="GO:0000800">
    <property type="term" value="C:lateral element"/>
    <property type="evidence" value="ECO:0007669"/>
    <property type="project" value="TreeGrafter"/>
</dbReference>
<dbReference type="Proteomes" id="UP000551758">
    <property type="component" value="Unassembled WGS sequence"/>
</dbReference>
<dbReference type="Pfam" id="PF18581">
    <property type="entry name" value="SYCP2_ARLD"/>
    <property type="match status" value="1"/>
</dbReference>
<feature type="domain" description="Synaptonemal complex protein 2 armadillo-repeat-like" evidence="1">
    <location>
        <begin position="146"/>
        <end position="193"/>
    </location>
</feature>
<reference evidence="2 3" key="1">
    <citation type="journal article" date="2020" name="Mol. Biol. Evol.">
        <title>Interspecific Gene Flow and the Evolution of Specialization in Black and White Rhinoceros.</title>
        <authorList>
            <person name="Moodley Y."/>
            <person name="Westbury M.V."/>
            <person name="Russo I.M."/>
            <person name="Gopalakrishnan S."/>
            <person name="Rakotoarivelo A."/>
            <person name="Olsen R.A."/>
            <person name="Prost S."/>
            <person name="Tunstall T."/>
            <person name="Ryder O.A."/>
            <person name="Dalen L."/>
            <person name="Bruford M.W."/>
        </authorList>
    </citation>
    <scope>NUCLEOTIDE SEQUENCE [LARGE SCALE GENOMIC DNA]</scope>
    <source>
        <strain evidence="2">SBR-YM</strain>
        <tissue evidence="2">Skin</tissue>
    </source>
</reference>
<evidence type="ECO:0000313" key="3">
    <source>
        <dbReference type="Proteomes" id="UP000551758"/>
    </source>
</evidence>
<comment type="caution">
    <text evidence="2">The sequence shown here is derived from an EMBL/GenBank/DDBJ whole genome shotgun (WGS) entry which is preliminary data.</text>
</comment>
<dbReference type="PANTHER" id="PTHR15607">
    <property type="entry name" value="SYNAPTONEMAL COMPLEX PROTEIN-RELATED"/>
    <property type="match status" value="1"/>
</dbReference>
<dbReference type="GO" id="GO:0140013">
    <property type="term" value="P:meiotic nuclear division"/>
    <property type="evidence" value="ECO:0007669"/>
    <property type="project" value="TreeGrafter"/>
</dbReference>
<dbReference type="GO" id="GO:0000779">
    <property type="term" value="C:condensed chromosome, centromeric region"/>
    <property type="evidence" value="ECO:0007669"/>
    <property type="project" value="TreeGrafter"/>
</dbReference>
<dbReference type="PANTHER" id="PTHR15607:SF14">
    <property type="entry name" value="SYNAPTONEMAL COMPLEX PROTEIN 2-LIKE"/>
    <property type="match status" value="1"/>
</dbReference>
<protein>
    <recommendedName>
        <fullName evidence="1">Synaptonemal complex protein 2 armadillo-repeat-like domain-containing protein</fullName>
    </recommendedName>
</protein>
<dbReference type="AlphaFoldDB" id="A0A7J7FAE9"/>
<evidence type="ECO:0000259" key="1">
    <source>
        <dbReference type="Pfam" id="PF18581"/>
    </source>
</evidence>
<keyword evidence="3" id="KW-1185">Reference proteome</keyword>
<dbReference type="InterPro" id="IPR041322">
    <property type="entry name" value="SYCP2_ARLD"/>
</dbReference>
<gene>
    <name evidence="2" type="ORF">HPG69_008728</name>
</gene>
<evidence type="ECO:0000313" key="2">
    <source>
        <dbReference type="EMBL" id="KAF5925052.1"/>
    </source>
</evidence>